<dbReference type="InterPro" id="IPR027417">
    <property type="entry name" value="P-loop_NTPase"/>
</dbReference>
<dbReference type="InterPro" id="IPR050055">
    <property type="entry name" value="EF-Tu_GTPase"/>
</dbReference>
<evidence type="ECO:0000256" key="8">
    <source>
        <dbReference type="ARBA" id="ARBA00058140"/>
    </source>
</evidence>
<gene>
    <name evidence="11 13" type="primary">tuf</name>
    <name evidence="13" type="ORF">CQ405_05570</name>
</gene>
<dbReference type="SUPFAM" id="SSF50465">
    <property type="entry name" value="EF-Tu/eEF-1alpha/eIF2-gamma C-terminal domain"/>
    <property type="match status" value="1"/>
</dbReference>
<evidence type="ECO:0000256" key="9">
    <source>
        <dbReference type="ARBA" id="ARBA00063778"/>
    </source>
</evidence>
<dbReference type="InterPro" id="IPR031157">
    <property type="entry name" value="G_TR_CS"/>
</dbReference>
<dbReference type="GO" id="GO:0003746">
    <property type="term" value="F:translation elongation factor activity"/>
    <property type="evidence" value="ECO:0007669"/>
    <property type="project" value="UniProtKB-UniRule"/>
</dbReference>
<name>A0A2P8R0L4_9BACT</name>
<feature type="binding site" evidence="11">
    <location>
        <begin position="19"/>
        <end position="26"/>
    </location>
    <ligand>
        <name>GTP</name>
        <dbReference type="ChEBI" id="CHEBI:37565"/>
    </ligand>
</feature>
<evidence type="ECO:0000256" key="6">
    <source>
        <dbReference type="ARBA" id="ARBA00023134"/>
    </source>
</evidence>
<comment type="subcellular location">
    <subcellularLocation>
        <location evidence="11">Cytoplasm</location>
    </subcellularLocation>
</comment>
<keyword evidence="4 11" id="KW-0378">Hydrolase</keyword>
<accession>A0A2P8R0L4</accession>
<dbReference type="PANTHER" id="PTHR43721:SF22">
    <property type="entry name" value="ELONGATION FACTOR TU, MITOCHONDRIAL"/>
    <property type="match status" value="1"/>
</dbReference>
<keyword evidence="11" id="KW-0479">Metal-binding</keyword>
<keyword evidence="3 11" id="KW-0251">Elongation factor</keyword>
<dbReference type="InterPro" id="IPR000795">
    <property type="entry name" value="T_Tr_GTP-bd_dom"/>
</dbReference>
<comment type="subunit">
    <text evidence="9">Monomer. Heterotetramer composed of two EF-Ts.EF-Tu dimer complexes.</text>
</comment>
<evidence type="ECO:0000256" key="3">
    <source>
        <dbReference type="ARBA" id="ARBA00022768"/>
    </source>
</evidence>
<dbReference type="Pfam" id="PF00009">
    <property type="entry name" value="GTP_EFTU"/>
    <property type="match status" value="1"/>
</dbReference>
<evidence type="ECO:0000313" key="14">
    <source>
        <dbReference type="Proteomes" id="UP000240535"/>
    </source>
</evidence>
<dbReference type="Gene3D" id="3.40.50.300">
    <property type="entry name" value="P-loop containing nucleotide triphosphate hydrolases"/>
    <property type="match status" value="1"/>
</dbReference>
<dbReference type="FunFam" id="2.40.30.10:FF:000001">
    <property type="entry name" value="Elongation factor Tu"/>
    <property type="match status" value="1"/>
</dbReference>
<proteinExistence type="inferred from homology"/>
<feature type="binding site" evidence="11">
    <location>
        <begin position="136"/>
        <end position="139"/>
    </location>
    <ligand>
        <name>GTP</name>
        <dbReference type="ChEBI" id="CHEBI:37565"/>
    </ligand>
</feature>
<dbReference type="NCBIfam" id="NF009373">
    <property type="entry name" value="PRK12736.1"/>
    <property type="match status" value="1"/>
</dbReference>
<dbReference type="Pfam" id="PF03144">
    <property type="entry name" value="GTP_EFTU_D2"/>
    <property type="match status" value="1"/>
</dbReference>
<evidence type="ECO:0000313" key="13">
    <source>
        <dbReference type="EMBL" id="PSM52031.1"/>
    </source>
</evidence>
<keyword evidence="6 11" id="KW-0342">GTP-binding</keyword>
<dbReference type="EMBL" id="PDHH01000004">
    <property type="protein sequence ID" value="PSM52031.1"/>
    <property type="molecule type" value="Genomic_DNA"/>
</dbReference>
<sequence>MAKEKFTRNKPHVNIGTIGHVDHGKTTLTAAISAVLSTKGLAELKDYAGIDNAPEEKERGITIATSHIEYETEKRHYAHVDCPGHADYVKNMITGAAQMDGAILVVSSADGPMPQTREHILLSRQVGVPYIVVFLNKADMVDDEELLELVEMEVRELLNEYDFPGDDTPIVIGSALKAIEEVQAGTPGKWSEKIMELMDAVDSYIPEPKRDTDKDFLMPVEDVFSISGRGTVVTGRIEKGVVKIGDTIEIVGIRPTQTTTVTGVEMFRKEMEQGEAGDNCGILLRGTKKEDVERGMVLCKPKSITPHKKFEAEVYILTKEEGGRHTPFFNNYRPQFYVRTTDVTGSITLQEGTEMVMPGDNVKITVELINPIALDKGTRFAIREGGRTVGSGVVTEIIE</sequence>
<evidence type="ECO:0000256" key="2">
    <source>
        <dbReference type="ARBA" id="ARBA00022741"/>
    </source>
</evidence>
<dbReference type="InterPro" id="IPR041709">
    <property type="entry name" value="EF-Tu_GTP-bd"/>
</dbReference>
<evidence type="ECO:0000256" key="7">
    <source>
        <dbReference type="ARBA" id="ARBA00029554"/>
    </source>
</evidence>
<keyword evidence="11" id="KW-0963">Cytoplasm</keyword>
<dbReference type="AlphaFoldDB" id="A0A2P8R0L4"/>
<feature type="binding site" evidence="11">
    <location>
        <position position="26"/>
    </location>
    <ligand>
        <name>Mg(2+)</name>
        <dbReference type="ChEBI" id="CHEBI:18420"/>
    </ligand>
</feature>
<keyword evidence="5 11" id="KW-0648">Protein biosynthesis</keyword>
<evidence type="ECO:0000256" key="11">
    <source>
        <dbReference type="HAMAP-Rule" id="MF_00118"/>
    </source>
</evidence>
<dbReference type="EC" id="3.6.5.3" evidence="11"/>
<dbReference type="GO" id="GO:0005525">
    <property type="term" value="F:GTP binding"/>
    <property type="evidence" value="ECO:0007669"/>
    <property type="project" value="UniProtKB-UniRule"/>
</dbReference>
<dbReference type="NCBIfam" id="NF000766">
    <property type="entry name" value="PRK00049.1"/>
    <property type="match status" value="1"/>
</dbReference>
<evidence type="ECO:0000256" key="4">
    <source>
        <dbReference type="ARBA" id="ARBA00022801"/>
    </source>
</evidence>
<dbReference type="PROSITE" id="PS51722">
    <property type="entry name" value="G_TR_2"/>
    <property type="match status" value="1"/>
</dbReference>
<dbReference type="InterPro" id="IPR009001">
    <property type="entry name" value="Transl_elong_EF1A/Init_IF2_C"/>
</dbReference>
<dbReference type="HAMAP" id="MF_00118_B">
    <property type="entry name" value="EF_Tu_B"/>
    <property type="match status" value="1"/>
</dbReference>
<dbReference type="Pfam" id="PF03143">
    <property type="entry name" value="GTP_EFTU_D3"/>
    <property type="match status" value="1"/>
</dbReference>
<dbReference type="SUPFAM" id="SSF50447">
    <property type="entry name" value="Translation proteins"/>
    <property type="match status" value="1"/>
</dbReference>
<organism evidence="13 14">
    <name type="scientific">Campylobacter blaseri</name>
    <dbReference type="NCBI Taxonomy" id="2042961"/>
    <lineage>
        <taxon>Bacteria</taxon>
        <taxon>Pseudomonadati</taxon>
        <taxon>Campylobacterota</taxon>
        <taxon>Epsilonproteobacteria</taxon>
        <taxon>Campylobacterales</taxon>
        <taxon>Campylobacteraceae</taxon>
        <taxon>Campylobacter</taxon>
    </lineage>
</organism>
<dbReference type="InterPro" id="IPR004161">
    <property type="entry name" value="EFTu-like_2"/>
</dbReference>
<feature type="binding site" evidence="11">
    <location>
        <begin position="81"/>
        <end position="85"/>
    </location>
    <ligand>
        <name>GTP</name>
        <dbReference type="ChEBI" id="CHEBI:37565"/>
    </ligand>
</feature>
<evidence type="ECO:0000259" key="12">
    <source>
        <dbReference type="PROSITE" id="PS51722"/>
    </source>
</evidence>
<dbReference type="InterPro" id="IPR004541">
    <property type="entry name" value="Transl_elong_EFTu/EF1A_bac/org"/>
</dbReference>
<dbReference type="PANTHER" id="PTHR43721">
    <property type="entry name" value="ELONGATION FACTOR TU-RELATED"/>
    <property type="match status" value="1"/>
</dbReference>
<dbReference type="GO" id="GO:0005829">
    <property type="term" value="C:cytosol"/>
    <property type="evidence" value="ECO:0007669"/>
    <property type="project" value="TreeGrafter"/>
</dbReference>
<dbReference type="NCBIfam" id="TIGR00485">
    <property type="entry name" value="EF-Tu"/>
    <property type="match status" value="1"/>
</dbReference>
<dbReference type="PRINTS" id="PR00315">
    <property type="entry name" value="ELONGATNFCT"/>
</dbReference>
<dbReference type="SUPFAM" id="SSF52540">
    <property type="entry name" value="P-loop containing nucleoside triphosphate hydrolases"/>
    <property type="match status" value="1"/>
</dbReference>
<dbReference type="CDD" id="cd03697">
    <property type="entry name" value="EFTU_II"/>
    <property type="match status" value="1"/>
</dbReference>
<dbReference type="OrthoDB" id="9803139at2"/>
<keyword evidence="2 11" id="KW-0547">Nucleotide-binding</keyword>
<dbReference type="GO" id="GO:0000287">
    <property type="term" value="F:magnesium ion binding"/>
    <property type="evidence" value="ECO:0007669"/>
    <property type="project" value="UniProtKB-UniRule"/>
</dbReference>
<dbReference type="PROSITE" id="PS00301">
    <property type="entry name" value="G_TR_1"/>
    <property type="match status" value="1"/>
</dbReference>
<reference evidence="14" key="1">
    <citation type="submission" date="2017-10" db="EMBL/GenBank/DDBJ databases">
        <title>Campylobacter species from seals.</title>
        <authorList>
            <person name="Gilbert M.J."/>
            <person name="Zomer A.L."/>
            <person name="Timmerman A.J."/>
            <person name="Duim B."/>
            <person name="Wagenaar J.A."/>
        </authorList>
    </citation>
    <scope>NUCLEOTIDE SEQUENCE [LARGE SCALE GENOMIC DNA]</scope>
    <source>
        <strain evidence="14">17S00004-5</strain>
    </source>
</reference>
<dbReference type="GO" id="GO:0003924">
    <property type="term" value="F:GTPase activity"/>
    <property type="evidence" value="ECO:0007669"/>
    <property type="project" value="UniProtKB-UniRule"/>
</dbReference>
<dbReference type="NCBIfam" id="NF009372">
    <property type="entry name" value="PRK12735.1"/>
    <property type="match status" value="1"/>
</dbReference>
<dbReference type="Gene3D" id="2.40.30.10">
    <property type="entry name" value="Translation factors"/>
    <property type="match status" value="2"/>
</dbReference>
<dbReference type="RefSeq" id="WP_106871538.1">
    <property type="nucleotide sequence ID" value="NZ_CP053841.1"/>
</dbReference>
<comment type="function">
    <text evidence="11">GTP hydrolase that promotes the GTP-dependent binding of aminoacyl-tRNA to the A-site of ribosomes during protein biosynthesis.</text>
</comment>
<comment type="function">
    <text evidence="8">May play an important regulatory role in cell growth and in the bacterial response to nutrient deprivation.</text>
</comment>
<evidence type="ECO:0000256" key="10">
    <source>
        <dbReference type="ARBA" id="ARBA00064283"/>
    </source>
</evidence>
<dbReference type="FunFam" id="3.40.50.300:FF:000003">
    <property type="entry name" value="Elongation factor Tu"/>
    <property type="match status" value="1"/>
</dbReference>
<evidence type="ECO:0000256" key="1">
    <source>
        <dbReference type="ARBA" id="ARBA00007249"/>
    </source>
</evidence>
<comment type="similarity">
    <text evidence="1 11">Belongs to the TRAFAC class translation factor GTPase superfamily. Classic translation factor GTPase family. EF-Tu/EF-1A subfamily.</text>
</comment>
<keyword evidence="11" id="KW-0460">Magnesium</keyword>
<dbReference type="InterPro" id="IPR009000">
    <property type="entry name" value="Transl_B-barrel_sf"/>
</dbReference>
<comment type="caution">
    <text evidence="13">The sequence shown here is derived from an EMBL/GenBank/DDBJ whole genome shotgun (WGS) entry which is preliminary data.</text>
</comment>
<dbReference type="InterPro" id="IPR005225">
    <property type="entry name" value="Small_GTP-bd"/>
</dbReference>
<dbReference type="Proteomes" id="UP000240535">
    <property type="component" value="Unassembled WGS sequence"/>
</dbReference>
<dbReference type="InterPro" id="IPR033720">
    <property type="entry name" value="EFTU_2"/>
</dbReference>
<dbReference type="NCBIfam" id="TIGR00231">
    <property type="entry name" value="small_GTP"/>
    <property type="match status" value="1"/>
</dbReference>
<feature type="domain" description="Tr-type G" evidence="12">
    <location>
        <begin position="10"/>
        <end position="209"/>
    </location>
</feature>
<comment type="subunit">
    <text evidence="10">(Microbial infection) Upon infection by bacteriophage Qbeta, part of the viral RNA-dependent RNA polymerase complex, the other subunits are the viral replicase catalytic subunit (AC P14647), host ribosomal protein S1 and EF-Ts.</text>
</comment>
<comment type="catalytic activity">
    <reaction evidence="11">
        <text>GTP + H2O = GDP + phosphate + H(+)</text>
        <dbReference type="Rhea" id="RHEA:19669"/>
        <dbReference type="ChEBI" id="CHEBI:15377"/>
        <dbReference type="ChEBI" id="CHEBI:15378"/>
        <dbReference type="ChEBI" id="CHEBI:37565"/>
        <dbReference type="ChEBI" id="CHEBI:43474"/>
        <dbReference type="ChEBI" id="CHEBI:58189"/>
        <dbReference type="EC" id="3.6.5.3"/>
    </reaction>
</comment>
<keyword evidence="14" id="KW-1185">Reference proteome</keyword>
<dbReference type="CDD" id="cd01884">
    <property type="entry name" value="EF_Tu"/>
    <property type="match status" value="1"/>
</dbReference>
<dbReference type="InterPro" id="IPR004160">
    <property type="entry name" value="Transl_elong_EFTu/EF1A_C"/>
</dbReference>
<evidence type="ECO:0000256" key="5">
    <source>
        <dbReference type="ARBA" id="ARBA00022917"/>
    </source>
</evidence>
<dbReference type="CDD" id="cd03707">
    <property type="entry name" value="EFTU_III"/>
    <property type="match status" value="1"/>
</dbReference>
<protein>
    <recommendedName>
        <fullName evidence="7 11">Elongation factor Tu</fullName>
        <shortName evidence="11">EF-Tu</shortName>
        <ecNumber evidence="11">3.6.5.3</ecNumber>
    </recommendedName>
</protein>